<protein>
    <submittedName>
        <fullName evidence="1">Uncharacterized protein</fullName>
    </submittedName>
</protein>
<name>A0ABY3WIG2_9ACTN</name>
<dbReference type="EMBL" id="CP071872">
    <property type="protein sequence ID" value="UNM12373.1"/>
    <property type="molecule type" value="Genomic_DNA"/>
</dbReference>
<evidence type="ECO:0000313" key="2">
    <source>
        <dbReference type="Proteomes" id="UP000828924"/>
    </source>
</evidence>
<accession>A0ABY3WIG2</accession>
<evidence type="ECO:0000313" key="1">
    <source>
        <dbReference type="EMBL" id="UNM12373.1"/>
    </source>
</evidence>
<proteinExistence type="predicted"/>
<keyword evidence="2" id="KW-1185">Reference proteome</keyword>
<dbReference type="RefSeq" id="WP_242330980.1">
    <property type="nucleotide sequence ID" value="NZ_CP071872.1"/>
</dbReference>
<organism evidence="1 2">
    <name type="scientific">Streptomyces formicae</name>
    <dbReference type="NCBI Taxonomy" id="1616117"/>
    <lineage>
        <taxon>Bacteria</taxon>
        <taxon>Bacillati</taxon>
        <taxon>Actinomycetota</taxon>
        <taxon>Actinomycetes</taxon>
        <taxon>Kitasatosporales</taxon>
        <taxon>Streptomycetaceae</taxon>
        <taxon>Streptomyces</taxon>
    </lineage>
</organism>
<sequence>MEALLTDRSTARMMMFMERVTVTPAKVNLDAKFATLSDLKEFVEKAFKNGAVGTEQITAEVINRRIRKAEVVIGPPQPS</sequence>
<dbReference type="Proteomes" id="UP000828924">
    <property type="component" value="Chromosome"/>
</dbReference>
<gene>
    <name evidence="1" type="ORF">J4032_13215</name>
</gene>
<reference evidence="1 2" key="1">
    <citation type="submission" date="2021-03" db="EMBL/GenBank/DDBJ databases">
        <title>Complete genome of Streptomyces formicae strain 1H-GS9 (DSM 100524).</title>
        <authorList>
            <person name="Atanasov K.E."/>
            <person name="Altabella T."/>
            <person name="Ferrer A."/>
        </authorList>
    </citation>
    <scope>NUCLEOTIDE SEQUENCE [LARGE SCALE GENOMIC DNA]</scope>
    <source>
        <strain evidence="1 2">1H-GS9</strain>
    </source>
</reference>